<dbReference type="EMBL" id="CP001025">
    <property type="protein sequence ID" value="ACB65416.1"/>
    <property type="molecule type" value="Genomic_DNA"/>
</dbReference>
<dbReference type="Proteomes" id="UP000001680">
    <property type="component" value="Chromosome 1"/>
</dbReference>
<feature type="region of interest" description="Disordered" evidence="1">
    <location>
        <begin position="1"/>
        <end position="39"/>
    </location>
</feature>
<organism evidence="2 3">
    <name type="scientific">Burkholderia ambifaria (strain MC40-6)</name>
    <dbReference type="NCBI Taxonomy" id="398577"/>
    <lineage>
        <taxon>Bacteria</taxon>
        <taxon>Pseudomonadati</taxon>
        <taxon>Pseudomonadota</taxon>
        <taxon>Betaproteobacteria</taxon>
        <taxon>Burkholderiales</taxon>
        <taxon>Burkholderiaceae</taxon>
        <taxon>Burkholderia</taxon>
        <taxon>Burkholderia cepacia complex</taxon>
    </lineage>
</organism>
<gene>
    <name evidence="2" type="ordered locus">BamMC406_2940</name>
</gene>
<sequence length="62" mass="6433">MNLFRDNESGGERKGGAAAGTLRSAKRTTHGRRDGDAGALYRAVAPARRHAAPGGAPFAPCR</sequence>
<evidence type="ECO:0000256" key="1">
    <source>
        <dbReference type="SAM" id="MobiDB-lite"/>
    </source>
</evidence>
<name>B1YPB1_BURA4</name>
<dbReference type="HOGENOM" id="CLU_2895242_0_0_4"/>
<evidence type="ECO:0000313" key="3">
    <source>
        <dbReference type="Proteomes" id="UP000001680"/>
    </source>
</evidence>
<feature type="compositionally biased region" description="Basic and acidic residues" evidence="1">
    <location>
        <begin position="1"/>
        <end position="15"/>
    </location>
</feature>
<proteinExistence type="predicted"/>
<protein>
    <submittedName>
        <fullName evidence="2">Uncharacterized protein</fullName>
    </submittedName>
</protein>
<dbReference type="AlphaFoldDB" id="B1YPB1"/>
<evidence type="ECO:0000313" key="2">
    <source>
        <dbReference type="EMBL" id="ACB65416.1"/>
    </source>
</evidence>
<reference evidence="3" key="1">
    <citation type="submission" date="2008-04" db="EMBL/GenBank/DDBJ databases">
        <title>Complete sequence of chromosome 1 of Burkholderia ambifaria MC40-6.</title>
        <authorList>
            <person name="Copeland A."/>
            <person name="Lucas S."/>
            <person name="Lapidus A."/>
            <person name="Glavina del Rio T."/>
            <person name="Dalin E."/>
            <person name="Tice H."/>
            <person name="Pitluck S."/>
            <person name="Chain P."/>
            <person name="Malfatti S."/>
            <person name="Shin M."/>
            <person name="Vergez L."/>
            <person name="Lang D."/>
            <person name="Schmutz J."/>
            <person name="Larimer F."/>
            <person name="Land M."/>
            <person name="Hauser L."/>
            <person name="Kyrpides N."/>
            <person name="Lykidis A."/>
            <person name="Ramette A."/>
            <person name="Konstantinidis K."/>
            <person name="Tiedje J."/>
            <person name="Richardson P."/>
        </authorList>
    </citation>
    <scope>NUCLEOTIDE SEQUENCE [LARGE SCALE GENOMIC DNA]</scope>
    <source>
        <strain evidence="3">MC40-6</strain>
    </source>
</reference>
<dbReference type="KEGG" id="bac:BamMC406_2940"/>
<accession>B1YPB1</accession>